<dbReference type="Proteomes" id="UP001165121">
    <property type="component" value="Unassembled WGS sequence"/>
</dbReference>
<gene>
    <name evidence="1" type="ORF">Pfra01_001343100</name>
</gene>
<proteinExistence type="predicted"/>
<name>A0A9W7CTJ1_9STRA</name>
<dbReference type="EMBL" id="BSXT01001384">
    <property type="protein sequence ID" value="GMF41865.1"/>
    <property type="molecule type" value="Genomic_DNA"/>
</dbReference>
<organism evidence="1 2">
    <name type="scientific">Phytophthora fragariaefolia</name>
    <dbReference type="NCBI Taxonomy" id="1490495"/>
    <lineage>
        <taxon>Eukaryota</taxon>
        <taxon>Sar</taxon>
        <taxon>Stramenopiles</taxon>
        <taxon>Oomycota</taxon>
        <taxon>Peronosporomycetes</taxon>
        <taxon>Peronosporales</taxon>
        <taxon>Peronosporaceae</taxon>
        <taxon>Phytophthora</taxon>
    </lineage>
</organism>
<protein>
    <submittedName>
        <fullName evidence="1">Unnamed protein product</fullName>
    </submittedName>
</protein>
<reference evidence="1" key="1">
    <citation type="submission" date="2023-04" db="EMBL/GenBank/DDBJ databases">
        <title>Phytophthora fragariaefolia NBRC 109709.</title>
        <authorList>
            <person name="Ichikawa N."/>
            <person name="Sato H."/>
            <person name="Tonouchi N."/>
        </authorList>
    </citation>
    <scope>NUCLEOTIDE SEQUENCE</scope>
    <source>
        <strain evidence="1">NBRC 109709</strain>
    </source>
</reference>
<dbReference type="AlphaFoldDB" id="A0A9W7CTJ1"/>
<keyword evidence="2" id="KW-1185">Reference proteome</keyword>
<comment type="caution">
    <text evidence="1">The sequence shown here is derived from an EMBL/GenBank/DDBJ whole genome shotgun (WGS) entry which is preliminary data.</text>
</comment>
<accession>A0A9W7CTJ1</accession>
<evidence type="ECO:0000313" key="1">
    <source>
        <dbReference type="EMBL" id="GMF41865.1"/>
    </source>
</evidence>
<sequence>MTTPAKLGKSGFTEYNIDFDVDVEYLAYLIKVQVPKLGDLVGTALPVINEVGLADFTEVAIGYLISVFERFLTKPDEPGFG</sequence>
<evidence type="ECO:0000313" key="2">
    <source>
        <dbReference type="Proteomes" id="UP001165121"/>
    </source>
</evidence>